<protein>
    <submittedName>
        <fullName evidence="1">CotH protein</fullName>
    </submittedName>
</protein>
<dbReference type="Proteomes" id="UP000252585">
    <property type="component" value="Unassembled WGS sequence"/>
</dbReference>
<organism evidence="1 2">
    <name type="scientific">Saliterribacillus persicus</name>
    <dbReference type="NCBI Taxonomy" id="930114"/>
    <lineage>
        <taxon>Bacteria</taxon>
        <taxon>Bacillati</taxon>
        <taxon>Bacillota</taxon>
        <taxon>Bacilli</taxon>
        <taxon>Bacillales</taxon>
        <taxon>Bacillaceae</taxon>
        <taxon>Saliterribacillus</taxon>
    </lineage>
</organism>
<evidence type="ECO:0000313" key="2">
    <source>
        <dbReference type="Proteomes" id="UP000252585"/>
    </source>
</evidence>
<dbReference type="InterPro" id="IPR014867">
    <property type="entry name" value="Spore_coat_CotH_CotH2/3/7"/>
</dbReference>
<proteinExistence type="predicted"/>
<evidence type="ECO:0000313" key="1">
    <source>
        <dbReference type="EMBL" id="RCW77051.1"/>
    </source>
</evidence>
<reference evidence="1 2" key="1">
    <citation type="submission" date="2018-07" db="EMBL/GenBank/DDBJ databases">
        <title>Genomic Encyclopedia of Type Strains, Phase IV (KMG-IV): sequencing the most valuable type-strain genomes for metagenomic binning, comparative biology and taxonomic classification.</title>
        <authorList>
            <person name="Goeker M."/>
        </authorList>
    </citation>
    <scope>NUCLEOTIDE SEQUENCE [LARGE SCALE GENOMIC DNA]</scope>
    <source>
        <strain evidence="1 2">DSM 27696</strain>
    </source>
</reference>
<accession>A0A368Y9V7</accession>
<dbReference type="Pfam" id="PF08757">
    <property type="entry name" value="CotH"/>
    <property type="match status" value="1"/>
</dbReference>
<sequence length="473" mass="55504">MIIGLASFVLWIAIGDDENFPNRVHQHQQGNSESTTVLDFTEMKTDLPVISMETGGQRIPGTPIINNKDYYYQLSEQGESEIKTAFTLYQENMEPLKLSAMIHYRGHSSRFFDKKSYALRFIDEDNNDKDTSLLGMESDNNWALHGPYLDRSLIRNYMAMNLAGEIMPFAPDVRFVEVFLDHSYEGLYLVMEKVSKGVGRVPIATPEKNSQQTDYLVLVDRPKKMNATLDDFLMDTYKVYPSGTEINYPTNTQYTEERQQFVNQDFSFIAHSIYQIPYADEENQYRKLLNVQAFYDYFIINELFRNVDAGHYSTYFYRDLRGGLTPVVWDFNNSLNNYQVITFDASGFSLTQSIFYEQLLKDQAFVDGLIRRYHHLRKTKLQTERLQQYVDDTIDFLGEAVERNNNRWGDVYDLNHYDQDNHLQPSERNYTSYQEAVDQVKDYLEKRGDWLDTNIDTLYQYSHPSRHSHESIK</sequence>
<comment type="caution">
    <text evidence="1">The sequence shown here is derived from an EMBL/GenBank/DDBJ whole genome shotgun (WGS) entry which is preliminary data.</text>
</comment>
<dbReference type="AlphaFoldDB" id="A0A368Y9V7"/>
<dbReference type="EMBL" id="QPJJ01000002">
    <property type="protein sequence ID" value="RCW77051.1"/>
    <property type="molecule type" value="Genomic_DNA"/>
</dbReference>
<gene>
    <name evidence="1" type="ORF">DFR57_102327</name>
</gene>
<name>A0A368Y9V7_9BACI</name>
<keyword evidence="2" id="KW-1185">Reference proteome</keyword>